<dbReference type="Gene3D" id="3.40.1260.10">
    <property type="entry name" value="DsrEFH-like"/>
    <property type="match status" value="1"/>
</dbReference>
<accession>A0A1I3RZ59</accession>
<dbReference type="SUPFAM" id="SSF75169">
    <property type="entry name" value="DsrEFH-like"/>
    <property type="match status" value="1"/>
</dbReference>
<gene>
    <name evidence="2" type="ORF">SAMN04487991_2233</name>
</gene>
<dbReference type="STRING" id="588602.SAMN04487991_2233"/>
<proteinExistence type="predicted"/>
<keyword evidence="1" id="KW-0732">Signal</keyword>
<dbReference type="EMBL" id="FORH01000004">
    <property type="protein sequence ID" value="SFJ50556.1"/>
    <property type="molecule type" value="Genomic_DNA"/>
</dbReference>
<sequence length="149" mass="16079">MLRTLAACAALTLMSGTAMTDAARAEGVSHKIAIHVDDSDMRVMNMALNNAENARSYFASIGDTVELELVAYGPGLQMFVKDQSPVAARIAAMSLEFEEIQFSACGNTIKNMAKKLGHEPVLIEEAEVVPSGVARLVELQEDGYSYIRP</sequence>
<keyword evidence="3" id="KW-1185">Reference proteome</keyword>
<dbReference type="Pfam" id="PF02635">
    <property type="entry name" value="DsrE"/>
    <property type="match status" value="1"/>
</dbReference>
<reference evidence="3" key="1">
    <citation type="submission" date="2016-10" db="EMBL/GenBank/DDBJ databases">
        <authorList>
            <person name="Varghese N."/>
            <person name="Submissions S."/>
        </authorList>
    </citation>
    <scope>NUCLEOTIDE SEQUENCE [LARGE SCALE GENOMIC DNA]</scope>
    <source>
        <strain evidence="3">DSM 26471</strain>
    </source>
</reference>
<dbReference type="PANTHER" id="PTHR37691">
    <property type="entry name" value="BLR3518 PROTEIN"/>
    <property type="match status" value="1"/>
</dbReference>
<dbReference type="AlphaFoldDB" id="A0A1I3RZ59"/>
<protein>
    <submittedName>
        <fullName evidence="2">Uncharacterized protein</fullName>
    </submittedName>
</protein>
<evidence type="ECO:0000313" key="3">
    <source>
        <dbReference type="Proteomes" id="UP000199630"/>
    </source>
</evidence>
<dbReference type="Proteomes" id="UP000199630">
    <property type="component" value="Unassembled WGS sequence"/>
</dbReference>
<dbReference type="PANTHER" id="PTHR37691:SF1">
    <property type="entry name" value="BLR3518 PROTEIN"/>
    <property type="match status" value="1"/>
</dbReference>
<dbReference type="InterPro" id="IPR003787">
    <property type="entry name" value="Sulphur_relay_DsrE/F-like"/>
</dbReference>
<dbReference type="InterPro" id="IPR027396">
    <property type="entry name" value="DsrEFH-like"/>
</dbReference>
<dbReference type="RefSeq" id="WP_245781184.1">
    <property type="nucleotide sequence ID" value="NZ_FORH01000004.1"/>
</dbReference>
<evidence type="ECO:0000256" key="1">
    <source>
        <dbReference type="SAM" id="SignalP"/>
    </source>
</evidence>
<evidence type="ECO:0000313" key="2">
    <source>
        <dbReference type="EMBL" id="SFJ50556.1"/>
    </source>
</evidence>
<feature type="chain" id="PRO_5011635771" evidence="1">
    <location>
        <begin position="21"/>
        <end position="149"/>
    </location>
</feature>
<name>A0A1I3RZ59_9RHOB</name>
<feature type="signal peptide" evidence="1">
    <location>
        <begin position="1"/>
        <end position="20"/>
    </location>
</feature>
<organism evidence="2 3">
    <name type="scientific">Celeribacter neptunius</name>
    <dbReference type="NCBI Taxonomy" id="588602"/>
    <lineage>
        <taxon>Bacteria</taxon>
        <taxon>Pseudomonadati</taxon>
        <taxon>Pseudomonadota</taxon>
        <taxon>Alphaproteobacteria</taxon>
        <taxon>Rhodobacterales</taxon>
        <taxon>Roseobacteraceae</taxon>
        <taxon>Celeribacter</taxon>
    </lineage>
</organism>